<dbReference type="AlphaFoldDB" id="A0A5E7A5Y2"/>
<protein>
    <submittedName>
        <fullName evidence="1">Uncharacterized protein</fullName>
    </submittedName>
</protein>
<reference evidence="1 2" key="1">
    <citation type="submission" date="2019-09" db="EMBL/GenBank/DDBJ databases">
        <authorList>
            <person name="Chandra G."/>
            <person name="Truman W A."/>
        </authorList>
    </citation>
    <scope>NUCLEOTIDE SEQUENCE [LARGE SCALE GENOMIC DNA]</scope>
    <source>
        <strain evidence="1">PS710</strain>
    </source>
</reference>
<gene>
    <name evidence="1" type="ORF">PS710_00613</name>
</gene>
<dbReference type="Proteomes" id="UP000381093">
    <property type="component" value="Unassembled WGS sequence"/>
</dbReference>
<dbReference type="InterPro" id="IPR011050">
    <property type="entry name" value="Pectin_lyase_fold/virulence"/>
</dbReference>
<proteinExistence type="predicted"/>
<sequence length="762" mass="81874">MAYNTGNPPGSTSPKDLIDNAEDLDFLMTGNGVSHPNRLGVPLKSWKGMEGQHDADQIRREEEFDAAQSERANEYAGDKLGRDTEFAEDQAERIAEFDVDQSLREVQFNTWLDLSGFENPALTYVDGSPLQVDRVTQTIVRSGILYTVKRPASFPFALTGTWATDTPKLVVRTDQPLRQDLADMIDPLNGVARIGVPGTGKMLDEILATKVFPGIRLGHATTSSKGIVSADYIVDRAADLANLFDMYPDVEIDTQIAINSRVTISKARAKVSCTPTGLLLAGPGMGQSYMLKVTGHHASLDRMNMDNPLMLKAVSGGTQGGITITADHCTVMNSEFHHMLNSVSTDATGEWYMPVYFNNVAYDCLGAGPGASDDGSTGFGENRGDAFNIWGSTGRILYNTAFCMDGQDARIAFHCEWLGTDFQTRPYNPKRDGYDYEMVGNKAFGNFRRHFAFERVNRGLMRGNISGGGATWWAIALTGCNDCLASDMTILYDRPITNTAGAQWSPERAAIGFGHNGTNTALRNIEVKFSADAAGRGLTSLITNLPAYGAVIDNVRIIKPVGQGNVGFILDKLPDAKVSNCHVVGASNGFSTFGAQDIWFKDNTATDLTGNAYNVTGGATSHARIEGGRVERAGRIVYATNLSSLSVRGVQSKGVTGNHIEQFGTSGAITIDGNHDEDGIGKLVGFGSPFTLAQVRNIGNNPGYVYNLKFQLACITNATSALNTSGKHTDKTVVADDGFAYISTGSSATAPWAKVSTLTTPA</sequence>
<accession>A0A5E7A5Y2</accession>
<dbReference type="SUPFAM" id="SSF51126">
    <property type="entry name" value="Pectin lyase-like"/>
    <property type="match status" value="1"/>
</dbReference>
<evidence type="ECO:0000313" key="2">
    <source>
        <dbReference type="Proteomes" id="UP000381093"/>
    </source>
</evidence>
<dbReference type="EMBL" id="CABVHW010000001">
    <property type="protein sequence ID" value="VVN73880.1"/>
    <property type="molecule type" value="Genomic_DNA"/>
</dbReference>
<evidence type="ECO:0000313" key="1">
    <source>
        <dbReference type="EMBL" id="VVN73880.1"/>
    </source>
</evidence>
<name>A0A5E7A5Y2_PSEFL</name>
<organism evidence="1 2">
    <name type="scientific">Pseudomonas fluorescens</name>
    <dbReference type="NCBI Taxonomy" id="294"/>
    <lineage>
        <taxon>Bacteria</taxon>
        <taxon>Pseudomonadati</taxon>
        <taxon>Pseudomonadota</taxon>
        <taxon>Gammaproteobacteria</taxon>
        <taxon>Pseudomonadales</taxon>
        <taxon>Pseudomonadaceae</taxon>
        <taxon>Pseudomonas</taxon>
    </lineage>
</organism>
<dbReference type="RefSeq" id="WP_150763111.1">
    <property type="nucleotide sequence ID" value="NZ_CABVHW010000001.1"/>
</dbReference>